<dbReference type="AlphaFoldDB" id="A0A1F7X469"/>
<reference evidence="2 3" key="1">
    <citation type="journal article" date="2016" name="Nat. Commun.">
        <title>Thousands of microbial genomes shed light on interconnected biogeochemical processes in an aquifer system.</title>
        <authorList>
            <person name="Anantharaman K."/>
            <person name="Brown C.T."/>
            <person name="Hug L.A."/>
            <person name="Sharon I."/>
            <person name="Castelle C.J."/>
            <person name="Probst A.J."/>
            <person name="Thomas B.C."/>
            <person name="Singh A."/>
            <person name="Wilkins M.J."/>
            <person name="Karaoz U."/>
            <person name="Brodie E.L."/>
            <person name="Williams K.H."/>
            <person name="Hubbard S.S."/>
            <person name="Banfield J.F."/>
        </authorList>
    </citation>
    <scope>NUCLEOTIDE SEQUENCE [LARGE SCALE GENOMIC DNA]</scope>
</reference>
<feature type="region of interest" description="Disordered" evidence="1">
    <location>
        <begin position="1"/>
        <end position="21"/>
    </location>
</feature>
<gene>
    <name evidence="2" type="ORF">A2Z67_03825</name>
</gene>
<dbReference type="Proteomes" id="UP000176939">
    <property type="component" value="Unassembled WGS sequence"/>
</dbReference>
<proteinExistence type="predicted"/>
<evidence type="ECO:0000313" key="3">
    <source>
        <dbReference type="Proteomes" id="UP000176939"/>
    </source>
</evidence>
<evidence type="ECO:0000256" key="1">
    <source>
        <dbReference type="SAM" id="MobiDB-lite"/>
    </source>
</evidence>
<accession>A0A1F7X469</accession>
<organism evidence="2 3">
    <name type="scientific">Candidatus Woesebacteria bacterium RBG_13_36_22</name>
    <dbReference type="NCBI Taxonomy" id="1802478"/>
    <lineage>
        <taxon>Bacteria</taxon>
        <taxon>Candidatus Woeseibacteriota</taxon>
    </lineage>
</organism>
<dbReference type="EMBL" id="MGFQ01000027">
    <property type="protein sequence ID" value="OGM09085.1"/>
    <property type="molecule type" value="Genomic_DNA"/>
</dbReference>
<evidence type="ECO:0000313" key="2">
    <source>
        <dbReference type="EMBL" id="OGM09085.1"/>
    </source>
</evidence>
<name>A0A1F7X469_9BACT</name>
<protein>
    <submittedName>
        <fullName evidence="2">Uncharacterized protein</fullName>
    </submittedName>
</protein>
<sequence>MPGATKNMGIHFTQGGPRSLGEEGINMPEIICKICGRNFPKGYTNKKGEFVSGQGLLLNHVAIAHTNEYIELQEKLDNIYPEREEG</sequence>
<comment type="caution">
    <text evidence="2">The sequence shown here is derived from an EMBL/GenBank/DDBJ whole genome shotgun (WGS) entry which is preliminary data.</text>
</comment>